<dbReference type="AlphaFoldDB" id="B9T9W0"/>
<sequence length="57" mass="6708">MTYKKESMDNQTARYDLKQAQGWIDWNDALNVPNWKQGKTVLDGRFSADELRAFIEL</sequence>
<keyword evidence="2" id="KW-1185">Reference proteome</keyword>
<protein>
    <submittedName>
        <fullName evidence="1">Uncharacterized protein</fullName>
    </submittedName>
</protein>
<evidence type="ECO:0000313" key="1">
    <source>
        <dbReference type="EMBL" id="EEF27353.1"/>
    </source>
</evidence>
<reference evidence="2" key="1">
    <citation type="journal article" date="2010" name="Nat. Biotechnol.">
        <title>Draft genome sequence of the oilseed species Ricinus communis.</title>
        <authorList>
            <person name="Chan A.P."/>
            <person name="Crabtree J."/>
            <person name="Zhao Q."/>
            <person name="Lorenzi H."/>
            <person name="Orvis J."/>
            <person name="Puiu D."/>
            <person name="Melake-Berhan A."/>
            <person name="Jones K.M."/>
            <person name="Redman J."/>
            <person name="Chen G."/>
            <person name="Cahoon E.B."/>
            <person name="Gedil M."/>
            <person name="Stanke M."/>
            <person name="Haas B.J."/>
            <person name="Wortman J.R."/>
            <person name="Fraser-Liggett C.M."/>
            <person name="Ravel J."/>
            <person name="Rabinowicz P.D."/>
        </authorList>
    </citation>
    <scope>NUCLEOTIDE SEQUENCE [LARGE SCALE GENOMIC DNA]</scope>
    <source>
        <strain evidence="2">cv. Hale</strain>
    </source>
</reference>
<evidence type="ECO:0000313" key="2">
    <source>
        <dbReference type="Proteomes" id="UP000008311"/>
    </source>
</evidence>
<dbReference type="Proteomes" id="UP000008311">
    <property type="component" value="Unassembled WGS sequence"/>
</dbReference>
<name>B9T9W0_RICCO</name>
<dbReference type="InParanoid" id="B9T9W0"/>
<organism evidence="1 2">
    <name type="scientific">Ricinus communis</name>
    <name type="common">Castor bean</name>
    <dbReference type="NCBI Taxonomy" id="3988"/>
    <lineage>
        <taxon>Eukaryota</taxon>
        <taxon>Viridiplantae</taxon>
        <taxon>Streptophyta</taxon>
        <taxon>Embryophyta</taxon>
        <taxon>Tracheophyta</taxon>
        <taxon>Spermatophyta</taxon>
        <taxon>Magnoliopsida</taxon>
        <taxon>eudicotyledons</taxon>
        <taxon>Gunneridae</taxon>
        <taxon>Pentapetalae</taxon>
        <taxon>rosids</taxon>
        <taxon>fabids</taxon>
        <taxon>Malpighiales</taxon>
        <taxon>Euphorbiaceae</taxon>
        <taxon>Acalyphoideae</taxon>
        <taxon>Acalypheae</taxon>
        <taxon>Ricinus</taxon>
    </lineage>
</organism>
<accession>B9T9W0</accession>
<proteinExistence type="predicted"/>
<dbReference type="EMBL" id="EQ975478">
    <property type="protein sequence ID" value="EEF27353.1"/>
    <property type="molecule type" value="Genomic_DNA"/>
</dbReference>
<gene>
    <name evidence="1" type="ORF">RCOM_0430110</name>
</gene>